<protein>
    <submittedName>
        <fullName evidence="2">Uncharacterized protein</fullName>
    </submittedName>
</protein>
<comment type="caution">
    <text evidence="2">The sequence shown here is derived from an EMBL/GenBank/DDBJ whole genome shotgun (WGS) entry which is preliminary data.</text>
</comment>
<reference evidence="2" key="1">
    <citation type="submission" date="2019-08" db="EMBL/GenBank/DDBJ databases">
        <authorList>
            <person name="Kucharzyk K."/>
            <person name="Murdoch R.W."/>
            <person name="Higgins S."/>
            <person name="Loffler F."/>
        </authorList>
    </citation>
    <scope>NUCLEOTIDE SEQUENCE</scope>
</reference>
<feature type="compositionally biased region" description="Basic and acidic residues" evidence="1">
    <location>
        <begin position="50"/>
        <end position="69"/>
    </location>
</feature>
<dbReference type="AlphaFoldDB" id="A0A645C6R4"/>
<gene>
    <name evidence="2" type="ORF">SDC9_116592</name>
</gene>
<organism evidence="2">
    <name type="scientific">bioreactor metagenome</name>
    <dbReference type="NCBI Taxonomy" id="1076179"/>
    <lineage>
        <taxon>unclassified sequences</taxon>
        <taxon>metagenomes</taxon>
        <taxon>ecological metagenomes</taxon>
    </lineage>
</organism>
<name>A0A645C6R4_9ZZZZ</name>
<evidence type="ECO:0000256" key="1">
    <source>
        <dbReference type="SAM" id="MobiDB-lite"/>
    </source>
</evidence>
<proteinExistence type="predicted"/>
<evidence type="ECO:0000313" key="2">
    <source>
        <dbReference type="EMBL" id="MPM69644.1"/>
    </source>
</evidence>
<feature type="region of interest" description="Disordered" evidence="1">
    <location>
        <begin position="1"/>
        <end position="26"/>
    </location>
</feature>
<accession>A0A645C6R4</accession>
<sequence length="129" mass="14154">MGADPGERAQRDDDEQRHRPDHQFEAGGVVPFGIVMRFGVGLAVFPGEQQRQDDHGNNDDEHQQRGRDHQLSLLGSDIACGVEHDGLAAAREEGCQSCRAQPYGPAGFLGFRHAWNGQKRAHQGLSPEC</sequence>
<feature type="compositionally biased region" description="Basic and acidic residues" evidence="1">
    <location>
        <begin position="1"/>
        <end position="24"/>
    </location>
</feature>
<dbReference type="EMBL" id="VSSQ01022993">
    <property type="protein sequence ID" value="MPM69644.1"/>
    <property type="molecule type" value="Genomic_DNA"/>
</dbReference>
<feature type="region of interest" description="Disordered" evidence="1">
    <location>
        <begin position="46"/>
        <end position="69"/>
    </location>
</feature>